<dbReference type="HOGENOM" id="CLU_3236536_0_0_4"/>
<dbReference type="Proteomes" id="UP000003019">
    <property type="component" value="Unassembled WGS sequence"/>
</dbReference>
<reference evidence="1 2" key="1">
    <citation type="submission" date="2011-05" db="EMBL/GenBank/DDBJ databases">
        <authorList>
            <person name="Muzny D."/>
            <person name="Qin X."/>
            <person name="Deng J."/>
            <person name="Jiang H."/>
            <person name="Liu Y."/>
            <person name="Qu J."/>
            <person name="Song X.-Z."/>
            <person name="Zhang L."/>
            <person name="Thornton R."/>
            <person name="Coyle M."/>
            <person name="Francisco L."/>
            <person name="Jackson L."/>
            <person name="Javaid M."/>
            <person name="Korchina V."/>
            <person name="Kovar C."/>
            <person name="Mata R."/>
            <person name="Mathew T."/>
            <person name="Ngo R."/>
            <person name="Nguyen L."/>
            <person name="Nguyen N."/>
            <person name="Okwuonu G."/>
            <person name="Ongeri F."/>
            <person name="Pham C."/>
            <person name="Simmons D."/>
            <person name="Wilczek-Boney K."/>
            <person name="Hale W."/>
            <person name="Jakkamsetti A."/>
            <person name="Pham P."/>
            <person name="Ruth R."/>
            <person name="San Lucas F."/>
            <person name="Warren J."/>
            <person name="Zhang J."/>
            <person name="Zhao Z."/>
            <person name="Zhou C."/>
            <person name="Zhu D."/>
            <person name="Lee S."/>
            <person name="Bess C."/>
            <person name="Blankenburg K."/>
            <person name="Forbes L."/>
            <person name="Fu Q."/>
            <person name="Gubbala S."/>
            <person name="Hirani K."/>
            <person name="Jayaseelan J.C."/>
            <person name="Lara F."/>
            <person name="Munidasa M."/>
            <person name="Palculict T."/>
            <person name="Patil S."/>
            <person name="Pu L.-L."/>
            <person name="Saada N."/>
            <person name="Tang L."/>
            <person name="Weissenberger G."/>
            <person name="Zhu Y."/>
            <person name="Hemphill L."/>
            <person name="Shang Y."/>
            <person name="Youmans B."/>
            <person name="Ayvaz T."/>
            <person name="Ross M."/>
            <person name="Santibanez J."/>
            <person name="Aqrawi P."/>
            <person name="Gross S."/>
            <person name="Joshi V."/>
            <person name="Fowler G."/>
            <person name="Nazareth L."/>
            <person name="Reid J."/>
            <person name="Worley K."/>
            <person name="Petrosino J."/>
            <person name="Highlander S."/>
            <person name="Gibbs R."/>
        </authorList>
    </citation>
    <scope>NUCLEOTIDE SEQUENCE [LARGE SCALE GENOMIC DNA]</scope>
    <source>
        <strain evidence="1 2">871</strain>
    </source>
</reference>
<comment type="caution">
    <text evidence="1">The sequence shown here is derived from an EMBL/GenBank/DDBJ whole genome shotgun (WGS) entry which is preliminary data.</text>
</comment>
<dbReference type="AlphaFoldDB" id="G4CL46"/>
<evidence type="ECO:0000313" key="1">
    <source>
        <dbReference type="EMBL" id="EGY51451.1"/>
    </source>
</evidence>
<dbReference type="STRING" id="1032488.HMPREF9371_2337"/>
<organism evidence="1 2">
    <name type="scientific">Neisseria shayeganii 871</name>
    <dbReference type="NCBI Taxonomy" id="1032488"/>
    <lineage>
        <taxon>Bacteria</taxon>
        <taxon>Pseudomonadati</taxon>
        <taxon>Pseudomonadota</taxon>
        <taxon>Betaproteobacteria</taxon>
        <taxon>Neisseriales</taxon>
        <taxon>Neisseriaceae</taxon>
        <taxon>Neisseria</taxon>
    </lineage>
</organism>
<dbReference type="EMBL" id="AGAY01000078">
    <property type="protein sequence ID" value="EGY51451.1"/>
    <property type="molecule type" value="Genomic_DNA"/>
</dbReference>
<evidence type="ECO:0000313" key="2">
    <source>
        <dbReference type="Proteomes" id="UP000003019"/>
    </source>
</evidence>
<accession>G4CL46</accession>
<sequence>MAESTKSKTQETIGRHAIIAQKAVRADKQAETFAPQMWMPFKA</sequence>
<protein>
    <submittedName>
        <fullName evidence="1">Uncharacterized protein</fullName>
    </submittedName>
</protein>
<keyword evidence="2" id="KW-1185">Reference proteome</keyword>
<name>G4CL46_9NEIS</name>
<gene>
    <name evidence="1" type="ORF">HMPREF9371_2337</name>
</gene>
<proteinExistence type="predicted"/>